<keyword evidence="1" id="KW-0812">Transmembrane</keyword>
<dbReference type="AlphaFoldDB" id="A0A2Y8ZPX6"/>
<organism evidence="2 3">
    <name type="scientific">Branchiibius hedensis</name>
    <dbReference type="NCBI Taxonomy" id="672460"/>
    <lineage>
        <taxon>Bacteria</taxon>
        <taxon>Bacillati</taxon>
        <taxon>Actinomycetota</taxon>
        <taxon>Actinomycetes</taxon>
        <taxon>Micrococcales</taxon>
        <taxon>Dermacoccaceae</taxon>
        <taxon>Branchiibius</taxon>
    </lineage>
</organism>
<keyword evidence="1" id="KW-0472">Membrane</keyword>
<keyword evidence="3" id="KW-1185">Reference proteome</keyword>
<feature type="transmembrane region" description="Helical" evidence="1">
    <location>
        <begin position="63"/>
        <end position="80"/>
    </location>
</feature>
<dbReference type="EMBL" id="UESZ01000001">
    <property type="protein sequence ID" value="SSA34411.1"/>
    <property type="molecule type" value="Genomic_DNA"/>
</dbReference>
<evidence type="ECO:0000313" key="3">
    <source>
        <dbReference type="Proteomes" id="UP000250028"/>
    </source>
</evidence>
<gene>
    <name evidence="2" type="ORF">SAMN04489750_1730</name>
</gene>
<dbReference type="Proteomes" id="UP000250028">
    <property type="component" value="Unassembled WGS sequence"/>
</dbReference>
<keyword evidence="1" id="KW-1133">Transmembrane helix</keyword>
<evidence type="ECO:0000313" key="2">
    <source>
        <dbReference type="EMBL" id="SSA34411.1"/>
    </source>
</evidence>
<reference evidence="3" key="1">
    <citation type="submission" date="2016-10" db="EMBL/GenBank/DDBJ databases">
        <authorList>
            <person name="Varghese N."/>
            <person name="Submissions S."/>
        </authorList>
    </citation>
    <scope>NUCLEOTIDE SEQUENCE [LARGE SCALE GENOMIC DNA]</scope>
    <source>
        <strain evidence="3">DSM 22951</strain>
    </source>
</reference>
<evidence type="ECO:0000256" key="1">
    <source>
        <dbReference type="SAM" id="Phobius"/>
    </source>
</evidence>
<protein>
    <submittedName>
        <fullName evidence="2">Uncharacterized protein</fullName>
    </submittedName>
</protein>
<proteinExistence type="predicted"/>
<name>A0A2Y8ZPX6_9MICO</name>
<accession>A0A2Y8ZPX6</accession>
<sequence length="153" mass="17677">MATKRKQPDMYVYDLSGLTRSRSEDRRMTWRGWDMPRRTFYLLLAVSIPMLPITAWGYTLMGIWVVVPVLAAYGLIYWLVETRTADGMRLRRYHALMDYQRSNRGSFIMCGQQISPGAIRLHVLRQANRPAYDDTAEALSSAREHTAPETVFG</sequence>
<feature type="transmembrane region" description="Helical" evidence="1">
    <location>
        <begin position="40"/>
        <end position="57"/>
    </location>
</feature>